<dbReference type="Gene3D" id="3.40.30.10">
    <property type="entry name" value="Glutaredoxin"/>
    <property type="match status" value="1"/>
</dbReference>
<accession>A0ABZ2ND21</accession>
<reference evidence="2 3" key="1">
    <citation type="submission" date="2024-02" db="EMBL/GenBank/DDBJ databases">
        <title>Seven novel Bacillus-like species.</title>
        <authorList>
            <person name="Liu G."/>
        </authorList>
    </citation>
    <scope>NUCLEOTIDE SEQUENCE [LARGE SCALE GENOMIC DNA]</scope>
    <source>
        <strain evidence="2 3">FJAT-52054</strain>
    </source>
</reference>
<evidence type="ECO:0000313" key="3">
    <source>
        <dbReference type="Proteomes" id="UP001377337"/>
    </source>
</evidence>
<dbReference type="PANTHER" id="PTHR40052">
    <property type="entry name" value="UPF0403 PROTEIN YQIW-RELATED"/>
    <property type="match status" value="1"/>
</dbReference>
<proteinExistence type="inferred from homology"/>
<comment type="similarity">
    <text evidence="1">Belongs to the bacilliredoxin family.</text>
</comment>
<evidence type="ECO:0000256" key="1">
    <source>
        <dbReference type="ARBA" id="ARBA00038305"/>
    </source>
</evidence>
<gene>
    <name evidence="2" type="ORF">WCV65_12970</name>
</gene>
<dbReference type="Proteomes" id="UP001377337">
    <property type="component" value="Chromosome"/>
</dbReference>
<dbReference type="InterPro" id="IPR009474">
    <property type="entry name" value="BrxB/BrxA"/>
</dbReference>
<name>A0ABZ2ND21_9BACI</name>
<dbReference type="EMBL" id="CP147407">
    <property type="protein sequence ID" value="WXB95477.1"/>
    <property type="molecule type" value="Genomic_DNA"/>
</dbReference>
<organism evidence="2 3">
    <name type="scientific">Metabacillus sediminis</name>
    <dbReference type="NCBI Taxonomy" id="3117746"/>
    <lineage>
        <taxon>Bacteria</taxon>
        <taxon>Bacillati</taxon>
        <taxon>Bacillota</taxon>
        <taxon>Bacilli</taxon>
        <taxon>Bacillales</taxon>
        <taxon>Bacillaceae</taxon>
        <taxon>Metabacillus</taxon>
    </lineage>
</organism>
<dbReference type="NCBIfam" id="TIGR04191">
    <property type="entry name" value="YphP_YqiW"/>
    <property type="match status" value="1"/>
</dbReference>
<dbReference type="RefSeq" id="WP_035404122.1">
    <property type="nucleotide sequence ID" value="NZ_CP147407.1"/>
</dbReference>
<dbReference type="Pfam" id="PF06491">
    <property type="entry name" value="Disulph_isomer"/>
    <property type="match status" value="1"/>
</dbReference>
<keyword evidence="3" id="KW-1185">Reference proteome</keyword>
<protein>
    <submittedName>
        <fullName evidence="2">BrxA/BrxB family bacilliredoxin</fullName>
    </submittedName>
</protein>
<dbReference type="PANTHER" id="PTHR40052:SF1">
    <property type="entry name" value="BACILLIREDOXIN BRXB"/>
    <property type="match status" value="1"/>
</dbReference>
<sequence length="145" mass="15978">MNIDFNLFMNDVVRQARQEITAAGYTELTTADEVEDTFKQEGTTLVMVNSVCGCAGGIARPAAAHSVHYDKRPDRLVTVFAGQDKEATARAREFFTGFPPSSPSFALMKDGKLAAMVERHEIEGHEPMAVVAKLQEAFEQHCKEV</sequence>
<evidence type="ECO:0000313" key="2">
    <source>
        <dbReference type="EMBL" id="WXB95477.1"/>
    </source>
</evidence>